<evidence type="ECO:0000313" key="1">
    <source>
        <dbReference type="EMBL" id="GAI85720.1"/>
    </source>
</evidence>
<gene>
    <name evidence="1" type="ORF">S12H4_12659</name>
</gene>
<dbReference type="AlphaFoldDB" id="X1TDP6"/>
<organism evidence="1">
    <name type="scientific">marine sediment metagenome</name>
    <dbReference type="NCBI Taxonomy" id="412755"/>
    <lineage>
        <taxon>unclassified sequences</taxon>
        <taxon>metagenomes</taxon>
        <taxon>ecological metagenomes</taxon>
    </lineage>
</organism>
<name>X1TDP6_9ZZZZ</name>
<protein>
    <submittedName>
        <fullName evidence="1">Uncharacterized protein</fullName>
    </submittedName>
</protein>
<reference evidence="1" key="1">
    <citation type="journal article" date="2014" name="Front. Microbiol.">
        <title>High frequency of phylogenetically diverse reductive dehalogenase-homologous genes in deep subseafloor sedimentary metagenomes.</title>
        <authorList>
            <person name="Kawai M."/>
            <person name="Futagami T."/>
            <person name="Toyoda A."/>
            <person name="Takaki Y."/>
            <person name="Nishi S."/>
            <person name="Hori S."/>
            <person name="Arai W."/>
            <person name="Tsubouchi T."/>
            <person name="Morono Y."/>
            <person name="Uchiyama I."/>
            <person name="Ito T."/>
            <person name="Fujiyama A."/>
            <person name="Inagaki F."/>
            <person name="Takami H."/>
        </authorList>
    </citation>
    <scope>NUCLEOTIDE SEQUENCE</scope>
    <source>
        <strain evidence="1">Expedition CK06-06</strain>
    </source>
</reference>
<comment type="caution">
    <text evidence="1">The sequence shown here is derived from an EMBL/GenBank/DDBJ whole genome shotgun (WGS) entry which is preliminary data.</text>
</comment>
<proteinExistence type="predicted"/>
<sequence length="67" mass="7521">MLDKKATETTNQILGFINLPDSTFYFVTIQPIILELLTSVYLQGRKDQVNKVVFEEDPGGSITFPGK</sequence>
<dbReference type="EMBL" id="BARW01006050">
    <property type="protein sequence ID" value="GAI85720.1"/>
    <property type="molecule type" value="Genomic_DNA"/>
</dbReference>
<accession>X1TDP6</accession>